<feature type="transmembrane region" description="Helical" evidence="2">
    <location>
        <begin position="49"/>
        <end position="70"/>
    </location>
</feature>
<feature type="domain" description="JmjC" evidence="3">
    <location>
        <begin position="844"/>
        <end position="1008"/>
    </location>
</feature>
<keyword evidence="2" id="KW-1133">Transmembrane helix</keyword>
<dbReference type="SUPFAM" id="SSF51197">
    <property type="entry name" value="Clavaminate synthase-like"/>
    <property type="match status" value="1"/>
</dbReference>
<name>A0ABP0IYI6_9DINO</name>
<sequence>MGAKKRKGAKPLEATAAPTSAGKNGGDEEGDSSGWLLKLLDKVDRATDVLANPVVIAVTFCSSILLLLIYTENLFANPWAHELKFEELFNALPSEWDLDNAHVTPSLSRSSSSDMQGLDTLNIHNFGHRVLGQEIGKCTVVVFFDSSQQHLATLAQELESVSSRLRSDANVALGVVDSATETWLRRLYTPSAELGREGAQDPRGPFRFGTQRAAPLMAHLFCGGEWVEQHRGTFNADSLVRFAATVSQTQSRKVYEGLDAARMPVLVQCKSAGELDVTTASVTAGRHPWLTQADPDSALCRKSCVLRALDRNGDAHCLENASGAVDFVRLHSRLDAAEDLRLTATSMLLRKPLVAVVLLDTADPKQQRLVMRDVLEALFQSQRIDAALLHDDLEFVWADIGHWGARLGVSDASWPCVVIVESVYLEFEVGESVHALKGTEASELVIGLENWLLGLTAQADDDGFDLDDIRTRHRLFLEEVEDEGKRVQGVTQDDRLPAAVAHFSSEGPGAWRNSWMPMPRGLSRFLQGAVPGDEEEGEVEDQDQGVFNQILVDPFNLEARKELPWSYGLRTSIATFASIQDPKALIANFTHLYAEYLRWESILISQKESKEANDRVLTIAANTVRNFIDTNKQLHHFVQTMPNSPRQLRERLESGKDGRQAFLRALELLDAELDGFVRSGQDPESSLAPSGEQRVGFGEPCHFLEFIMYNCVSERSNRLVSDKGLEQVAKGPKEVQIDRVSAKQLSVSDFVKTYVEPRRPVIISGVGVLQNPQQPWDLAHLRQTCGQRTVEPVRQSLLSAAHGAMVGNGTQMTLAEFIDGLTASNVDEKSTVREWSLPLHCPEIFGAPPSEAFVVPKYFVADLLQGSTFDPAAAAVYQNYWPALTLAPDGVEAAPAVEPGATHRWSYLAAGGTKEWRIFEGKDRHNLYPILRSQIFAVEDAFAINATRLPLTHKTTMHRGTQRPGDIIFIPAGSLHAARNSGETVSLASNYVDDSNKWEHLWEMLLARQYAAFEAIALRDDRVRGERVDTPFGTWKSSSV</sequence>
<organism evidence="4 5">
    <name type="scientific">Durusdinium trenchii</name>
    <dbReference type="NCBI Taxonomy" id="1381693"/>
    <lineage>
        <taxon>Eukaryota</taxon>
        <taxon>Sar</taxon>
        <taxon>Alveolata</taxon>
        <taxon>Dinophyceae</taxon>
        <taxon>Suessiales</taxon>
        <taxon>Symbiodiniaceae</taxon>
        <taxon>Durusdinium</taxon>
    </lineage>
</organism>
<evidence type="ECO:0000259" key="3">
    <source>
        <dbReference type="PROSITE" id="PS51184"/>
    </source>
</evidence>
<protein>
    <recommendedName>
        <fullName evidence="3">JmjC domain-containing protein</fullName>
    </recommendedName>
</protein>
<keyword evidence="2" id="KW-0812">Transmembrane</keyword>
<dbReference type="Proteomes" id="UP001642464">
    <property type="component" value="Unassembled WGS sequence"/>
</dbReference>
<evidence type="ECO:0000313" key="5">
    <source>
        <dbReference type="Proteomes" id="UP001642464"/>
    </source>
</evidence>
<proteinExistence type="predicted"/>
<comment type="caution">
    <text evidence="4">The sequence shown here is derived from an EMBL/GenBank/DDBJ whole genome shotgun (WGS) entry which is preliminary data.</text>
</comment>
<dbReference type="PROSITE" id="PS51184">
    <property type="entry name" value="JMJC"/>
    <property type="match status" value="1"/>
</dbReference>
<dbReference type="PANTHER" id="PTHR12480">
    <property type="entry name" value="ARGININE DEMETHYLASE AND LYSYL-HYDROXYLASE JMJD"/>
    <property type="match status" value="1"/>
</dbReference>
<evidence type="ECO:0000256" key="2">
    <source>
        <dbReference type="SAM" id="Phobius"/>
    </source>
</evidence>
<dbReference type="EMBL" id="CAXAMM010005425">
    <property type="protein sequence ID" value="CAK9007165.1"/>
    <property type="molecule type" value="Genomic_DNA"/>
</dbReference>
<dbReference type="Gene3D" id="2.60.120.650">
    <property type="entry name" value="Cupin"/>
    <property type="match status" value="1"/>
</dbReference>
<dbReference type="PANTHER" id="PTHR12480:SF22">
    <property type="entry name" value="JMJC DOMAIN-CONTAINING PROTEIN"/>
    <property type="match status" value="1"/>
</dbReference>
<accession>A0ABP0IYI6</accession>
<dbReference type="Pfam" id="PF02373">
    <property type="entry name" value="JmjC"/>
    <property type="match status" value="1"/>
</dbReference>
<dbReference type="InterPro" id="IPR050910">
    <property type="entry name" value="JMJD6_ArgDemeth/LysHydrox"/>
</dbReference>
<feature type="region of interest" description="Disordered" evidence="1">
    <location>
        <begin position="1"/>
        <end position="29"/>
    </location>
</feature>
<keyword evidence="5" id="KW-1185">Reference proteome</keyword>
<keyword evidence="2" id="KW-0472">Membrane</keyword>
<reference evidence="4 5" key="1">
    <citation type="submission" date="2024-02" db="EMBL/GenBank/DDBJ databases">
        <authorList>
            <person name="Chen Y."/>
            <person name="Shah S."/>
            <person name="Dougan E. K."/>
            <person name="Thang M."/>
            <person name="Chan C."/>
        </authorList>
    </citation>
    <scope>NUCLEOTIDE SEQUENCE [LARGE SCALE GENOMIC DNA]</scope>
</reference>
<evidence type="ECO:0000256" key="1">
    <source>
        <dbReference type="SAM" id="MobiDB-lite"/>
    </source>
</evidence>
<gene>
    <name evidence="4" type="ORF">SCF082_LOCUS9348</name>
</gene>
<dbReference type="InterPro" id="IPR003347">
    <property type="entry name" value="JmjC_dom"/>
</dbReference>
<dbReference type="SMART" id="SM00558">
    <property type="entry name" value="JmjC"/>
    <property type="match status" value="1"/>
</dbReference>
<evidence type="ECO:0000313" key="4">
    <source>
        <dbReference type="EMBL" id="CAK9007165.1"/>
    </source>
</evidence>